<dbReference type="AlphaFoldDB" id="A0A4R2D073"/>
<dbReference type="FunFam" id="3.30.70.270:FF:000001">
    <property type="entry name" value="Diguanylate cyclase domain protein"/>
    <property type="match status" value="1"/>
</dbReference>
<dbReference type="Proteomes" id="UP000295351">
    <property type="component" value="Unassembled WGS sequence"/>
</dbReference>
<evidence type="ECO:0000256" key="2">
    <source>
        <dbReference type="ARBA" id="ARBA00034247"/>
    </source>
</evidence>
<proteinExistence type="predicted"/>
<dbReference type="PANTHER" id="PTHR45138:SF9">
    <property type="entry name" value="DIGUANYLATE CYCLASE DGCM-RELATED"/>
    <property type="match status" value="1"/>
</dbReference>
<evidence type="ECO:0000259" key="3">
    <source>
        <dbReference type="PROSITE" id="PS50887"/>
    </source>
</evidence>
<dbReference type="PANTHER" id="PTHR45138">
    <property type="entry name" value="REGULATORY COMPONENTS OF SENSORY TRANSDUCTION SYSTEM"/>
    <property type="match status" value="1"/>
</dbReference>
<comment type="caution">
    <text evidence="4">The sequence shown here is derived from an EMBL/GenBank/DDBJ whole genome shotgun (WGS) entry which is preliminary data.</text>
</comment>
<reference evidence="4 5" key="1">
    <citation type="submission" date="2019-03" db="EMBL/GenBank/DDBJ databases">
        <title>Genomic Encyclopedia of Type Strains, Phase IV (KMG-IV): sequencing the most valuable type-strain genomes for metagenomic binning, comparative biology and taxonomic classification.</title>
        <authorList>
            <person name="Goeker M."/>
        </authorList>
    </citation>
    <scope>NUCLEOTIDE SEQUENCE [LARGE SCALE GENOMIC DNA]</scope>
    <source>
        <strain evidence="4 5">DSM 18401</strain>
    </source>
</reference>
<keyword evidence="5" id="KW-1185">Reference proteome</keyword>
<feature type="domain" description="GGDEF" evidence="3">
    <location>
        <begin position="195"/>
        <end position="324"/>
    </location>
</feature>
<evidence type="ECO:0000313" key="4">
    <source>
        <dbReference type="EMBL" id="TCN47517.1"/>
    </source>
</evidence>
<dbReference type="SMART" id="SM00267">
    <property type="entry name" value="GGDEF"/>
    <property type="match status" value="1"/>
</dbReference>
<dbReference type="RefSeq" id="WP_162852957.1">
    <property type="nucleotide sequence ID" value="NZ_BAABEI010000012.1"/>
</dbReference>
<dbReference type="Gene3D" id="3.30.70.270">
    <property type="match status" value="1"/>
</dbReference>
<dbReference type="GO" id="GO:1902201">
    <property type="term" value="P:negative regulation of bacterial-type flagellum-dependent cell motility"/>
    <property type="evidence" value="ECO:0007669"/>
    <property type="project" value="TreeGrafter"/>
</dbReference>
<gene>
    <name evidence="4" type="ORF">EV665_10236</name>
</gene>
<comment type="catalytic activity">
    <reaction evidence="2">
        <text>2 GTP = 3',3'-c-di-GMP + 2 diphosphate</text>
        <dbReference type="Rhea" id="RHEA:24898"/>
        <dbReference type="ChEBI" id="CHEBI:33019"/>
        <dbReference type="ChEBI" id="CHEBI:37565"/>
        <dbReference type="ChEBI" id="CHEBI:58805"/>
        <dbReference type="EC" id="2.7.7.65"/>
    </reaction>
</comment>
<dbReference type="PROSITE" id="PS50887">
    <property type="entry name" value="GGDEF"/>
    <property type="match status" value="1"/>
</dbReference>
<dbReference type="NCBIfam" id="TIGR00254">
    <property type="entry name" value="GGDEF"/>
    <property type="match status" value="1"/>
</dbReference>
<name>A0A4R2D073_SHIGR</name>
<dbReference type="InterPro" id="IPR050469">
    <property type="entry name" value="Diguanylate_Cyclase"/>
</dbReference>
<dbReference type="InterPro" id="IPR029787">
    <property type="entry name" value="Nucleotide_cyclase"/>
</dbReference>
<accession>A0A4R2D073</accession>
<dbReference type="EC" id="2.7.7.65" evidence="1"/>
<dbReference type="GO" id="GO:0052621">
    <property type="term" value="F:diguanylate cyclase activity"/>
    <property type="evidence" value="ECO:0007669"/>
    <property type="project" value="UniProtKB-EC"/>
</dbReference>
<dbReference type="SUPFAM" id="SSF55073">
    <property type="entry name" value="Nucleotide cyclase"/>
    <property type="match status" value="1"/>
</dbReference>
<dbReference type="CDD" id="cd01949">
    <property type="entry name" value="GGDEF"/>
    <property type="match status" value="1"/>
</dbReference>
<dbReference type="GO" id="GO:0005886">
    <property type="term" value="C:plasma membrane"/>
    <property type="evidence" value="ECO:0007669"/>
    <property type="project" value="TreeGrafter"/>
</dbReference>
<dbReference type="GO" id="GO:0043709">
    <property type="term" value="P:cell adhesion involved in single-species biofilm formation"/>
    <property type="evidence" value="ECO:0007669"/>
    <property type="project" value="TreeGrafter"/>
</dbReference>
<dbReference type="EMBL" id="SLVX01000002">
    <property type="protein sequence ID" value="TCN47517.1"/>
    <property type="molecule type" value="Genomic_DNA"/>
</dbReference>
<dbReference type="Pfam" id="PF00990">
    <property type="entry name" value="GGDEF"/>
    <property type="match status" value="1"/>
</dbReference>
<sequence>MKRNDGHRWPDGSGMTHVDAILPLALIRDRATTDLVLSGLDASGVAFALFSPEDELSYASAAFRALFDVQPGARTFADIMRHCHASGVGPKMSGPIDAFLDMAHAKRRSRPQRAFEIDIGDDRWFLVNETLLADGWLWSVFTDITMLKSNERMLQIARDAAQLAADTAPLTGLLNRRAAMARLDAEMRIAFRDGTRLSLALIDLDHFKAINDRYGHARGDAVLRHFAAAGRRQLRGGDIFARIGGEEFLMLLPGAGLREAMHALERLRRQVARAEDRAGPGCAYTMSAGVAEYCGNGVEDLFERADRALYSAKRLGRDRIEQAP</sequence>
<dbReference type="InterPro" id="IPR043128">
    <property type="entry name" value="Rev_trsase/Diguanyl_cyclase"/>
</dbReference>
<evidence type="ECO:0000313" key="5">
    <source>
        <dbReference type="Proteomes" id="UP000295351"/>
    </source>
</evidence>
<protein>
    <recommendedName>
        <fullName evidence="1">diguanylate cyclase</fullName>
        <ecNumber evidence="1">2.7.7.65</ecNumber>
    </recommendedName>
</protein>
<evidence type="ECO:0000256" key="1">
    <source>
        <dbReference type="ARBA" id="ARBA00012528"/>
    </source>
</evidence>
<organism evidence="4 5">
    <name type="scientific">Shinella granuli</name>
    <dbReference type="NCBI Taxonomy" id="323621"/>
    <lineage>
        <taxon>Bacteria</taxon>
        <taxon>Pseudomonadati</taxon>
        <taxon>Pseudomonadota</taxon>
        <taxon>Alphaproteobacteria</taxon>
        <taxon>Hyphomicrobiales</taxon>
        <taxon>Rhizobiaceae</taxon>
        <taxon>Shinella</taxon>
    </lineage>
</organism>
<dbReference type="InterPro" id="IPR000160">
    <property type="entry name" value="GGDEF_dom"/>
</dbReference>